<dbReference type="RefSeq" id="WP_184017945.1">
    <property type="nucleotide sequence ID" value="NZ_JACHFD010000007.1"/>
</dbReference>
<organism evidence="1 2">
    <name type="scientific">Haloferula luteola</name>
    <dbReference type="NCBI Taxonomy" id="595692"/>
    <lineage>
        <taxon>Bacteria</taxon>
        <taxon>Pseudomonadati</taxon>
        <taxon>Verrucomicrobiota</taxon>
        <taxon>Verrucomicrobiia</taxon>
        <taxon>Verrucomicrobiales</taxon>
        <taxon>Verrucomicrobiaceae</taxon>
        <taxon>Haloferula</taxon>
    </lineage>
</organism>
<dbReference type="Proteomes" id="UP000557717">
    <property type="component" value="Unassembled WGS sequence"/>
</dbReference>
<protein>
    <submittedName>
        <fullName evidence="1">DNA-binding MarR family transcriptional regulator</fullName>
    </submittedName>
</protein>
<dbReference type="InterPro" id="IPR036390">
    <property type="entry name" value="WH_DNA-bd_sf"/>
</dbReference>
<keyword evidence="1" id="KW-0238">DNA-binding</keyword>
<sequence>MAPHEYEVLSREERLRRIGALFYKAVVISLARKQALAEEAGGDAPDGTAVLAAGLLSEEDLALLRRYAGLGEIAPRDATEFWGVCRTTAYRRLLSLEQRGWIVRHGATTATRYTFTKQARALLERDKQAKQDRDDSRASM</sequence>
<dbReference type="EMBL" id="JACHFD010000007">
    <property type="protein sequence ID" value="MBB5351620.1"/>
    <property type="molecule type" value="Genomic_DNA"/>
</dbReference>
<evidence type="ECO:0000313" key="2">
    <source>
        <dbReference type="Proteomes" id="UP000557717"/>
    </source>
</evidence>
<dbReference type="SUPFAM" id="SSF46785">
    <property type="entry name" value="Winged helix' DNA-binding domain"/>
    <property type="match status" value="1"/>
</dbReference>
<reference evidence="1 2" key="1">
    <citation type="submission" date="2020-08" db="EMBL/GenBank/DDBJ databases">
        <title>Genomic Encyclopedia of Type Strains, Phase IV (KMG-IV): sequencing the most valuable type-strain genomes for metagenomic binning, comparative biology and taxonomic classification.</title>
        <authorList>
            <person name="Goeker M."/>
        </authorList>
    </citation>
    <scope>NUCLEOTIDE SEQUENCE [LARGE SCALE GENOMIC DNA]</scope>
    <source>
        <strain evidence="1 2">YC6886</strain>
    </source>
</reference>
<keyword evidence="2" id="KW-1185">Reference proteome</keyword>
<name>A0A840VCH6_9BACT</name>
<gene>
    <name evidence="1" type="ORF">HNR46_001857</name>
</gene>
<evidence type="ECO:0000313" key="1">
    <source>
        <dbReference type="EMBL" id="MBB5351620.1"/>
    </source>
</evidence>
<dbReference type="Gene3D" id="1.10.10.10">
    <property type="entry name" value="Winged helix-like DNA-binding domain superfamily/Winged helix DNA-binding domain"/>
    <property type="match status" value="1"/>
</dbReference>
<dbReference type="GO" id="GO:0003677">
    <property type="term" value="F:DNA binding"/>
    <property type="evidence" value="ECO:0007669"/>
    <property type="project" value="UniProtKB-KW"/>
</dbReference>
<dbReference type="AlphaFoldDB" id="A0A840VCH6"/>
<comment type="caution">
    <text evidence="1">The sequence shown here is derived from an EMBL/GenBank/DDBJ whole genome shotgun (WGS) entry which is preliminary data.</text>
</comment>
<accession>A0A840VCH6</accession>
<dbReference type="InterPro" id="IPR036388">
    <property type="entry name" value="WH-like_DNA-bd_sf"/>
</dbReference>
<proteinExistence type="predicted"/>